<dbReference type="Pfam" id="PF00876">
    <property type="entry name" value="Innexin"/>
    <property type="match status" value="1"/>
</dbReference>
<evidence type="ECO:0000313" key="12">
    <source>
        <dbReference type="EMBL" id="KAB7501376.1"/>
    </source>
</evidence>
<evidence type="ECO:0000256" key="4">
    <source>
        <dbReference type="ARBA" id="ARBA00022475"/>
    </source>
</evidence>
<evidence type="ECO:0000256" key="7">
    <source>
        <dbReference type="ARBA" id="ARBA00022949"/>
    </source>
</evidence>
<evidence type="ECO:0000256" key="10">
    <source>
        <dbReference type="ARBA" id="ARBA00023136"/>
    </source>
</evidence>
<evidence type="ECO:0000256" key="5">
    <source>
        <dbReference type="ARBA" id="ARBA00022692"/>
    </source>
</evidence>
<keyword evidence="5" id="KW-0812">Transmembrane</keyword>
<keyword evidence="4" id="KW-1003">Cell membrane</keyword>
<sequence length="89" mass="9988">MVVSILIPLAGFVKARVSNTRVDNTVFRFHYRWTTSFCYLCCALVAASDFIGAPIECDNASKAITTFCWVTSTYTINTTTKDCKRFSLL</sequence>
<evidence type="ECO:0000256" key="6">
    <source>
        <dbReference type="ARBA" id="ARBA00022868"/>
    </source>
</evidence>
<evidence type="ECO:0000256" key="2">
    <source>
        <dbReference type="ARBA" id="ARBA00004651"/>
    </source>
</evidence>
<evidence type="ECO:0000256" key="9">
    <source>
        <dbReference type="ARBA" id="ARBA00023065"/>
    </source>
</evidence>
<protein>
    <submittedName>
        <fullName evidence="12">Mitochondrial-processing peptidase subunit beta</fullName>
    </submittedName>
</protein>
<organism evidence="12 13">
    <name type="scientific">Armadillidium nasatum</name>
    <dbReference type="NCBI Taxonomy" id="96803"/>
    <lineage>
        <taxon>Eukaryota</taxon>
        <taxon>Metazoa</taxon>
        <taxon>Ecdysozoa</taxon>
        <taxon>Arthropoda</taxon>
        <taxon>Crustacea</taxon>
        <taxon>Multicrustacea</taxon>
        <taxon>Malacostraca</taxon>
        <taxon>Eumalacostraca</taxon>
        <taxon>Peracarida</taxon>
        <taxon>Isopoda</taxon>
        <taxon>Oniscidea</taxon>
        <taxon>Crinocheta</taxon>
        <taxon>Armadillidiidae</taxon>
        <taxon>Armadillidium</taxon>
    </lineage>
</organism>
<dbReference type="GO" id="GO:0005886">
    <property type="term" value="C:plasma membrane"/>
    <property type="evidence" value="ECO:0007669"/>
    <property type="project" value="UniProtKB-SubCell"/>
</dbReference>
<dbReference type="GO" id="GO:0034220">
    <property type="term" value="P:monoatomic ion transmembrane transport"/>
    <property type="evidence" value="ECO:0007669"/>
    <property type="project" value="UniProtKB-KW"/>
</dbReference>
<keyword evidence="3" id="KW-0813">Transport</keyword>
<dbReference type="OrthoDB" id="5867527at2759"/>
<dbReference type="GO" id="GO:0005921">
    <property type="term" value="C:gap junction"/>
    <property type="evidence" value="ECO:0007669"/>
    <property type="project" value="UniProtKB-SubCell"/>
</dbReference>
<dbReference type="AlphaFoldDB" id="A0A5N5T4H3"/>
<dbReference type="InterPro" id="IPR000990">
    <property type="entry name" value="Innexin"/>
</dbReference>
<dbReference type="EMBL" id="SEYY01010862">
    <property type="protein sequence ID" value="KAB7501376.1"/>
    <property type="molecule type" value="Genomic_DNA"/>
</dbReference>
<keyword evidence="6" id="KW-0303">Gap junction</keyword>
<name>A0A5N5T4H3_9CRUS</name>
<proteinExistence type="predicted"/>
<gene>
    <name evidence="12" type="primary">PMPCB_1</name>
    <name evidence="12" type="ORF">Anas_14286</name>
</gene>
<accession>A0A5N5T4H3</accession>
<comment type="subcellular location">
    <subcellularLocation>
        <location evidence="1">Cell junction</location>
        <location evidence="1">Gap junction</location>
    </subcellularLocation>
    <subcellularLocation>
        <location evidence="2">Cell membrane</location>
        <topology evidence="2">Multi-pass membrane protein</topology>
    </subcellularLocation>
</comment>
<comment type="caution">
    <text evidence="12">The sequence shown here is derived from an EMBL/GenBank/DDBJ whole genome shotgun (WGS) entry which is preliminary data.</text>
</comment>
<keyword evidence="9" id="KW-0406">Ion transport</keyword>
<evidence type="ECO:0000256" key="11">
    <source>
        <dbReference type="ARBA" id="ARBA00023303"/>
    </source>
</evidence>
<evidence type="ECO:0000256" key="8">
    <source>
        <dbReference type="ARBA" id="ARBA00022989"/>
    </source>
</evidence>
<keyword evidence="10" id="KW-0472">Membrane</keyword>
<keyword evidence="7" id="KW-0965">Cell junction</keyword>
<dbReference type="Proteomes" id="UP000326759">
    <property type="component" value="Unassembled WGS sequence"/>
</dbReference>
<keyword evidence="8" id="KW-1133">Transmembrane helix</keyword>
<evidence type="ECO:0000313" key="13">
    <source>
        <dbReference type="Proteomes" id="UP000326759"/>
    </source>
</evidence>
<keyword evidence="11" id="KW-0407">Ion channel</keyword>
<reference evidence="12 13" key="1">
    <citation type="journal article" date="2019" name="PLoS Biol.">
        <title>Sex chromosomes control vertical transmission of feminizing Wolbachia symbionts in an isopod.</title>
        <authorList>
            <person name="Becking T."/>
            <person name="Chebbi M.A."/>
            <person name="Giraud I."/>
            <person name="Moumen B."/>
            <person name="Laverre T."/>
            <person name="Caubet Y."/>
            <person name="Peccoud J."/>
            <person name="Gilbert C."/>
            <person name="Cordaux R."/>
        </authorList>
    </citation>
    <scope>NUCLEOTIDE SEQUENCE [LARGE SCALE GENOMIC DNA]</scope>
    <source>
        <strain evidence="12">ANa2</strain>
        <tissue evidence="12">Whole body excluding digestive tract and cuticle</tissue>
    </source>
</reference>
<evidence type="ECO:0000256" key="3">
    <source>
        <dbReference type="ARBA" id="ARBA00022448"/>
    </source>
</evidence>
<evidence type="ECO:0000256" key="1">
    <source>
        <dbReference type="ARBA" id="ARBA00004610"/>
    </source>
</evidence>
<keyword evidence="13" id="KW-1185">Reference proteome</keyword>